<proteinExistence type="predicted"/>
<reference evidence="1" key="1">
    <citation type="journal article" date="2015" name="Nature">
        <title>Complex archaea that bridge the gap between prokaryotes and eukaryotes.</title>
        <authorList>
            <person name="Spang A."/>
            <person name="Saw J.H."/>
            <person name="Jorgensen S.L."/>
            <person name="Zaremba-Niedzwiedzka K."/>
            <person name="Martijn J."/>
            <person name="Lind A.E."/>
            <person name="van Eijk R."/>
            <person name="Schleper C."/>
            <person name="Guy L."/>
            <person name="Ettema T.J."/>
        </authorList>
    </citation>
    <scope>NUCLEOTIDE SEQUENCE</scope>
</reference>
<dbReference type="AlphaFoldDB" id="A0A0F9V3B6"/>
<protein>
    <submittedName>
        <fullName evidence="1">Uncharacterized protein</fullName>
    </submittedName>
</protein>
<accession>A0A0F9V3B6</accession>
<sequence length="84" mass="9285">MSVQQVDTVLGQTPSFIATTKKRFNSNPETWDVFKNNQMVRGFIVELDVTDPSFPFIVKAKGPLAKPTAKFKTKQEAASHAANS</sequence>
<name>A0A0F9V3B6_9ZZZZ</name>
<gene>
    <name evidence="1" type="ORF">LCGC14_0145800</name>
</gene>
<evidence type="ECO:0000313" key="1">
    <source>
        <dbReference type="EMBL" id="KKN98469.1"/>
    </source>
</evidence>
<organism evidence="1">
    <name type="scientific">marine sediment metagenome</name>
    <dbReference type="NCBI Taxonomy" id="412755"/>
    <lineage>
        <taxon>unclassified sequences</taxon>
        <taxon>metagenomes</taxon>
        <taxon>ecological metagenomes</taxon>
    </lineage>
</organism>
<comment type="caution">
    <text evidence="1">The sequence shown here is derived from an EMBL/GenBank/DDBJ whole genome shotgun (WGS) entry which is preliminary data.</text>
</comment>
<dbReference type="EMBL" id="LAZR01000051">
    <property type="protein sequence ID" value="KKN98469.1"/>
    <property type="molecule type" value="Genomic_DNA"/>
</dbReference>